<dbReference type="Proteomes" id="UP001469553">
    <property type="component" value="Unassembled WGS sequence"/>
</dbReference>
<sequence length="100" mass="11634">MTRWNISAMTLKRQLLSGMGKNAISKLSEHIVRQGKIIHQWKTFKKAAKWTSQHIWPRVRLFIAGGTVEESRSFISSSRLRYHVRENTLARRIEGESLSL</sequence>
<accession>A0ABV0XCE8</accession>
<name>A0ABV0XCE8_9TELE</name>
<dbReference type="EMBL" id="JAHRIP010000294">
    <property type="protein sequence ID" value="MEQ2279121.1"/>
    <property type="molecule type" value="Genomic_DNA"/>
</dbReference>
<evidence type="ECO:0000313" key="2">
    <source>
        <dbReference type="Proteomes" id="UP001469553"/>
    </source>
</evidence>
<organism evidence="1 2">
    <name type="scientific">Ameca splendens</name>
    <dbReference type="NCBI Taxonomy" id="208324"/>
    <lineage>
        <taxon>Eukaryota</taxon>
        <taxon>Metazoa</taxon>
        <taxon>Chordata</taxon>
        <taxon>Craniata</taxon>
        <taxon>Vertebrata</taxon>
        <taxon>Euteleostomi</taxon>
        <taxon>Actinopterygii</taxon>
        <taxon>Neopterygii</taxon>
        <taxon>Teleostei</taxon>
        <taxon>Neoteleostei</taxon>
        <taxon>Acanthomorphata</taxon>
        <taxon>Ovalentaria</taxon>
        <taxon>Atherinomorphae</taxon>
        <taxon>Cyprinodontiformes</taxon>
        <taxon>Goodeidae</taxon>
        <taxon>Ameca</taxon>
    </lineage>
</organism>
<evidence type="ECO:0000313" key="1">
    <source>
        <dbReference type="EMBL" id="MEQ2279121.1"/>
    </source>
</evidence>
<proteinExistence type="predicted"/>
<keyword evidence="2" id="KW-1185">Reference proteome</keyword>
<gene>
    <name evidence="1" type="ORF">AMECASPLE_006179</name>
</gene>
<protein>
    <submittedName>
        <fullName evidence="1">Uncharacterized protein</fullName>
    </submittedName>
</protein>
<reference evidence="1 2" key="1">
    <citation type="submission" date="2021-06" db="EMBL/GenBank/DDBJ databases">
        <authorList>
            <person name="Palmer J.M."/>
        </authorList>
    </citation>
    <scope>NUCLEOTIDE SEQUENCE [LARGE SCALE GENOMIC DNA]</scope>
    <source>
        <strain evidence="1 2">AS_MEX2019</strain>
        <tissue evidence="1">Muscle</tissue>
    </source>
</reference>
<comment type="caution">
    <text evidence="1">The sequence shown here is derived from an EMBL/GenBank/DDBJ whole genome shotgun (WGS) entry which is preliminary data.</text>
</comment>